<name>A0ABW1Z676_9BACT</name>
<keyword evidence="4" id="KW-1185">Reference proteome</keyword>
<organism evidence="3 4">
    <name type="scientific">Granulicella cerasi</name>
    <dbReference type="NCBI Taxonomy" id="741063"/>
    <lineage>
        <taxon>Bacteria</taxon>
        <taxon>Pseudomonadati</taxon>
        <taxon>Acidobacteriota</taxon>
        <taxon>Terriglobia</taxon>
        <taxon>Terriglobales</taxon>
        <taxon>Acidobacteriaceae</taxon>
        <taxon>Granulicella</taxon>
    </lineage>
</organism>
<evidence type="ECO:0000256" key="1">
    <source>
        <dbReference type="ARBA" id="ARBA00005564"/>
    </source>
</evidence>
<comment type="caution">
    <text evidence="3">The sequence shown here is derived from an EMBL/GenBank/DDBJ whole genome shotgun (WGS) entry which is preliminary data.</text>
</comment>
<reference evidence="4" key="1">
    <citation type="journal article" date="2019" name="Int. J. Syst. Evol. Microbiol.">
        <title>The Global Catalogue of Microorganisms (GCM) 10K type strain sequencing project: providing services to taxonomists for standard genome sequencing and annotation.</title>
        <authorList>
            <consortium name="The Broad Institute Genomics Platform"/>
            <consortium name="The Broad Institute Genome Sequencing Center for Infectious Disease"/>
            <person name="Wu L."/>
            <person name="Ma J."/>
        </authorList>
    </citation>
    <scope>NUCLEOTIDE SEQUENCE [LARGE SCALE GENOMIC DNA]</scope>
    <source>
        <strain evidence="4">CGMCC 1.16026</strain>
    </source>
</reference>
<dbReference type="PANTHER" id="PTHR30344:SF1">
    <property type="entry name" value="6-PHOSPHOGLUCONOLACTONASE"/>
    <property type="match status" value="1"/>
</dbReference>
<evidence type="ECO:0000313" key="3">
    <source>
        <dbReference type="EMBL" id="MFC6644837.1"/>
    </source>
</evidence>
<evidence type="ECO:0000313" key="4">
    <source>
        <dbReference type="Proteomes" id="UP001596391"/>
    </source>
</evidence>
<dbReference type="Pfam" id="PF10282">
    <property type="entry name" value="Lactonase"/>
    <property type="match status" value="1"/>
</dbReference>
<gene>
    <name evidence="3" type="ORF">ACFQBQ_04365</name>
</gene>
<dbReference type="Proteomes" id="UP001596391">
    <property type="component" value="Unassembled WGS sequence"/>
</dbReference>
<accession>A0ABW1Z676</accession>
<proteinExistence type="inferred from homology"/>
<dbReference type="PANTHER" id="PTHR30344">
    <property type="entry name" value="6-PHOSPHOGLUCONOLACTONASE-RELATED"/>
    <property type="match status" value="1"/>
</dbReference>
<dbReference type="InterPro" id="IPR015943">
    <property type="entry name" value="WD40/YVTN_repeat-like_dom_sf"/>
</dbReference>
<dbReference type="InterPro" id="IPR019405">
    <property type="entry name" value="Lactonase_7-beta_prop"/>
</dbReference>
<keyword evidence="2" id="KW-0313">Glucose metabolism</keyword>
<comment type="similarity">
    <text evidence="1">Belongs to the cycloisomerase 2 family.</text>
</comment>
<dbReference type="SUPFAM" id="SSF75011">
    <property type="entry name" value="3-carboxy-cis,cis-mucoante lactonizing enzyme"/>
    <property type="match status" value="1"/>
</dbReference>
<dbReference type="EMBL" id="JBHSWI010000001">
    <property type="protein sequence ID" value="MFC6644837.1"/>
    <property type="molecule type" value="Genomic_DNA"/>
</dbReference>
<keyword evidence="2" id="KW-0119">Carbohydrate metabolism</keyword>
<evidence type="ECO:0000256" key="2">
    <source>
        <dbReference type="ARBA" id="ARBA00022526"/>
    </source>
</evidence>
<dbReference type="Gene3D" id="2.130.10.10">
    <property type="entry name" value="YVTN repeat-like/Quinoprotein amine dehydrogenase"/>
    <property type="match status" value="2"/>
</dbReference>
<sequence>MIFAGNSYSGSTYLDAYGNTTGTLAKVSGAPFSLSYTPTAMVVRSGNGYLYVAGTNGNIYSYVLSSAGVPSSGTAQYTQNYSQVDLAISPDGNWLFSVDSSTSTSPELYVYSFGTSGALSLTAAIPLTDSTGYTIVPKQIRVSPDNTYVAVAMGSGGVEVFPFTTSSGTLGNPNYVNTQSSADGDNAITWDGSHNLYIARSTNATTYSVLVYAAASNTVTTSVPSTYLTGTSPSALAFSSGYGYLYAANKGDSTISIFSQSSGALTSVGTVNAPSSVSSLTLDKSTSYLVASGYNSSAGLEVFLIGSSGGLTLQSTTESTGTSTSIAPALAATH</sequence>
<dbReference type="InterPro" id="IPR050282">
    <property type="entry name" value="Cycloisomerase_2"/>
</dbReference>
<protein>
    <submittedName>
        <fullName evidence="3">Beta-propeller fold lactonase family protein</fullName>
    </submittedName>
</protein>